<evidence type="ECO:0000259" key="2">
    <source>
        <dbReference type="Pfam" id="PF16335"/>
    </source>
</evidence>
<dbReference type="Proteomes" id="UP000256328">
    <property type="component" value="Unassembled WGS sequence"/>
</dbReference>
<evidence type="ECO:0000313" key="4">
    <source>
        <dbReference type="EMBL" id="RDW83287.1"/>
    </source>
</evidence>
<dbReference type="PANTHER" id="PTHR31987:SF12">
    <property type="entry name" value="PUTATIVE (AFU_ORTHOLOGUE AFUA_3G10910)-RELATED"/>
    <property type="match status" value="1"/>
</dbReference>
<feature type="chain" id="PRO_5017709668" description="Glutaminase A" evidence="1">
    <location>
        <begin position="21"/>
        <end position="819"/>
    </location>
</feature>
<feature type="domain" description="Glutaminase A central" evidence="2">
    <location>
        <begin position="358"/>
        <end position="480"/>
    </location>
</feature>
<feature type="domain" description="Glutaminase A central" evidence="2">
    <location>
        <begin position="673"/>
        <end position="779"/>
    </location>
</feature>
<keyword evidence="5" id="KW-1185">Reference proteome</keyword>
<dbReference type="InterPro" id="IPR032514">
    <property type="entry name" value="GtaA_central"/>
</dbReference>
<proteinExistence type="predicted"/>
<dbReference type="AlphaFoldDB" id="A0A3D8SAA6"/>
<sequence length="819" mass="91072">MRWTTCLTAAAAATAIAVEASTLTPPVLPLIVRNPYLSAWLGTARELPWDRWPIFWTGQEIGLGVLAAVPSSDVVYPLLGRPHDSLPKNGQEFNVSYPTYVGATFDASTTNLTYKLPAPNSSLDSAEVILSFLSPITPTSTLRQSIPASYLTVHVSGSFNVDIYIDMNGLWVSANRGNDIEWSFGPNEDPKDKKKALKTWKIQRRNQQLLTEDADRAEWGTLHFTGPADVQYEAGTSALLRQRFSKTGTLQNLIDRNFRKIMDEEPVFAFAKSFILNGSSSTGTNSFESALFTIAHIQDPVVQFASARGLTYMRPLWASYFQTADELLRYHYYDFENAFNLANNYSSQLAIDALKSGSEDYKDIVALSARQVLGATSFSGTPDDPIIFLKEISSNGNFQTVDVIFPAFPFFLYTNPRWLAYLLEPLIEYQLSGQYPNNYCIHDLGAHFPNATGHADGNDEYMPVEESGNFLIMALALTNALKYDTKPASIWQSMGDEGIHDQSLRAAFPLFTDSEGMDDSVGGPINGKGEKQARKWAERTYKLLKQWTVYLIQEGLIPKNQLSTDDFAGPLANMTNLALKGIIGIRAMSELAELVGEPEEAVYYRNISDVYVKKWQEPGGFGMARDGTHFKLAYSWYGSWSTLYNLFADSLLCFHLPSSSSLGAVVENQKPLVAEDASRTAFIDERVYKMQSDWYHSVRQKYGLPLDSRHLYTKTDWEFFAVAVASKSVREEIVQSIALWVNETTTDLPMTDLYDTEDPGWPGINFKARPVVGGSFAFLALERACEGKAVAGLSFLNEVSTPSVSQTNDAARQQGDGEL</sequence>
<dbReference type="PANTHER" id="PTHR31987">
    <property type="entry name" value="GLUTAMINASE A-RELATED"/>
    <property type="match status" value="1"/>
</dbReference>
<evidence type="ECO:0000259" key="3">
    <source>
        <dbReference type="Pfam" id="PF17168"/>
    </source>
</evidence>
<organism evidence="4 5">
    <name type="scientific">Coleophoma crateriformis</name>
    <dbReference type="NCBI Taxonomy" id="565419"/>
    <lineage>
        <taxon>Eukaryota</taxon>
        <taxon>Fungi</taxon>
        <taxon>Dikarya</taxon>
        <taxon>Ascomycota</taxon>
        <taxon>Pezizomycotina</taxon>
        <taxon>Leotiomycetes</taxon>
        <taxon>Helotiales</taxon>
        <taxon>Dermateaceae</taxon>
        <taxon>Coleophoma</taxon>
    </lineage>
</organism>
<dbReference type="OrthoDB" id="431715at2759"/>
<keyword evidence="1" id="KW-0732">Signal</keyword>
<name>A0A3D8SAA6_9HELO</name>
<dbReference type="Pfam" id="PF17168">
    <property type="entry name" value="DUF5127"/>
    <property type="match status" value="1"/>
</dbReference>
<protein>
    <recommendedName>
        <fullName evidence="6">Glutaminase A</fullName>
    </recommendedName>
</protein>
<feature type="domain" description="Glutaminase A central" evidence="2">
    <location>
        <begin position="532"/>
        <end position="656"/>
    </location>
</feature>
<evidence type="ECO:0000313" key="5">
    <source>
        <dbReference type="Proteomes" id="UP000256328"/>
    </source>
</evidence>
<reference evidence="4 5" key="1">
    <citation type="journal article" date="2018" name="IMA Fungus">
        <title>IMA Genome-F 9: Draft genome sequence of Annulohypoxylon stygium, Aspergillus mulundensis, Berkeleyomyces basicola (syn. Thielaviopsis basicola), Ceratocystis smalleyi, two Cercospora beticola strains, Coleophoma cylindrospora, Fusarium fracticaudum, Phialophora cf. hyalina, and Morchella septimelata.</title>
        <authorList>
            <person name="Wingfield B.D."/>
            <person name="Bills G.F."/>
            <person name="Dong Y."/>
            <person name="Huang W."/>
            <person name="Nel W.J."/>
            <person name="Swalarsk-Parry B.S."/>
            <person name="Vaghefi N."/>
            <person name="Wilken P.M."/>
            <person name="An Z."/>
            <person name="de Beer Z.W."/>
            <person name="De Vos L."/>
            <person name="Chen L."/>
            <person name="Duong T.A."/>
            <person name="Gao Y."/>
            <person name="Hammerbacher A."/>
            <person name="Kikkert J.R."/>
            <person name="Li Y."/>
            <person name="Li H."/>
            <person name="Li K."/>
            <person name="Li Q."/>
            <person name="Liu X."/>
            <person name="Ma X."/>
            <person name="Naidoo K."/>
            <person name="Pethybridge S.J."/>
            <person name="Sun J."/>
            <person name="Steenkamp E.T."/>
            <person name="van der Nest M.A."/>
            <person name="van Wyk S."/>
            <person name="Wingfield M.J."/>
            <person name="Xiong C."/>
            <person name="Yue Q."/>
            <person name="Zhang X."/>
        </authorList>
    </citation>
    <scope>NUCLEOTIDE SEQUENCE [LARGE SCALE GENOMIC DNA]</scope>
    <source>
        <strain evidence="4 5">BP5796</strain>
    </source>
</reference>
<feature type="signal peptide" evidence="1">
    <location>
        <begin position="1"/>
        <end position="20"/>
    </location>
</feature>
<evidence type="ECO:0000256" key="1">
    <source>
        <dbReference type="SAM" id="SignalP"/>
    </source>
</evidence>
<dbReference type="Pfam" id="PF16335">
    <property type="entry name" value="GtaA_6_Hairpin"/>
    <property type="match status" value="3"/>
</dbReference>
<feature type="domain" description="Glutaminase A N-terminal" evidence="3">
    <location>
        <begin position="126"/>
        <end position="348"/>
    </location>
</feature>
<dbReference type="InterPro" id="IPR052743">
    <property type="entry name" value="Glutaminase_GtaA"/>
</dbReference>
<dbReference type="EMBL" id="PDLN01000006">
    <property type="protein sequence ID" value="RDW83287.1"/>
    <property type="molecule type" value="Genomic_DNA"/>
</dbReference>
<dbReference type="InterPro" id="IPR033433">
    <property type="entry name" value="GtaA_N"/>
</dbReference>
<gene>
    <name evidence="4" type="ORF">BP5796_04778</name>
</gene>
<evidence type="ECO:0008006" key="6">
    <source>
        <dbReference type="Google" id="ProtNLM"/>
    </source>
</evidence>
<comment type="caution">
    <text evidence="4">The sequence shown here is derived from an EMBL/GenBank/DDBJ whole genome shotgun (WGS) entry which is preliminary data.</text>
</comment>
<accession>A0A3D8SAA6</accession>